<evidence type="ECO:0000259" key="5">
    <source>
        <dbReference type="PROSITE" id="PS50893"/>
    </source>
</evidence>
<dbReference type="EMBL" id="CP009245">
    <property type="protein sequence ID" value="APT85470.1"/>
    <property type="molecule type" value="Genomic_DNA"/>
</dbReference>
<evidence type="ECO:0000313" key="6">
    <source>
        <dbReference type="EMBL" id="APT85470.1"/>
    </source>
</evidence>
<evidence type="ECO:0000256" key="2">
    <source>
        <dbReference type="ARBA" id="ARBA00022448"/>
    </source>
</evidence>
<keyword evidence="2" id="KW-0813">Transport</keyword>
<dbReference type="Pfam" id="PF00005">
    <property type="entry name" value="ABC_tran"/>
    <property type="match status" value="1"/>
</dbReference>
<dbReference type="PROSITE" id="PS50893">
    <property type="entry name" value="ABC_TRANSPORTER_2"/>
    <property type="match status" value="1"/>
</dbReference>
<dbReference type="InterPro" id="IPR050153">
    <property type="entry name" value="Metal_Ion_Import_ABC"/>
</dbReference>
<dbReference type="Proteomes" id="UP000185478">
    <property type="component" value="Chromosome"/>
</dbReference>
<dbReference type="GO" id="GO:0016887">
    <property type="term" value="F:ATP hydrolysis activity"/>
    <property type="evidence" value="ECO:0007669"/>
    <property type="project" value="InterPro"/>
</dbReference>
<proteinExistence type="inferred from homology"/>
<keyword evidence="7" id="KW-1185">Reference proteome</keyword>
<dbReference type="AlphaFoldDB" id="A0A1L7CHY7"/>
<keyword evidence="4 6" id="KW-0067">ATP-binding</keyword>
<dbReference type="PANTHER" id="PTHR42734:SF5">
    <property type="entry name" value="IRON TRANSPORT SYSTEM ATP-BINDING PROTEIN HI_0361-RELATED"/>
    <property type="match status" value="1"/>
</dbReference>
<dbReference type="Gene3D" id="3.40.50.300">
    <property type="entry name" value="P-loop containing nucleotide triphosphate hydrolases"/>
    <property type="match status" value="1"/>
</dbReference>
<accession>A0A1L7CHY7</accession>
<organism evidence="6 7">
    <name type="scientific">Corynebacterium aquilae DSM 44791</name>
    <dbReference type="NCBI Taxonomy" id="1431546"/>
    <lineage>
        <taxon>Bacteria</taxon>
        <taxon>Bacillati</taxon>
        <taxon>Actinomycetota</taxon>
        <taxon>Actinomycetes</taxon>
        <taxon>Mycobacteriales</taxon>
        <taxon>Corynebacteriaceae</taxon>
        <taxon>Corynebacterium</taxon>
    </lineage>
</organism>
<dbReference type="RefSeq" id="WP_075727560.1">
    <property type="nucleotide sequence ID" value="NZ_CP009245.1"/>
</dbReference>
<sequence length="233" mass="25661">MVCEFTNATIEPLWSDISCRIEPGEFVAVLGPNGVGKSTLLRAILGTTALTRGRVITEGNIGFIPQQRMFPTELPLRGRDVVSLALAHGMLRNRRADKRRVDALLKRVGADFFADRRVGVLSGGQQQLIRQAQALANDPALLLCDEPLLSLDYAMQRRTVDMLDRQRTEHGTAIVFVTHSINPILKVTDKILYLGPTGHTFGPIEEVMTSETLSKLYGTQVDVLTIGDRVVVV</sequence>
<keyword evidence="3" id="KW-0547">Nucleotide-binding</keyword>
<evidence type="ECO:0000256" key="3">
    <source>
        <dbReference type="ARBA" id="ARBA00022741"/>
    </source>
</evidence>
<dbReference type="KEGG" id="caqu:CAQU_10875"/>
<comment type="similarity">
    <text evidence="1">Belongs to the ABC transporter superfamily.</text>
</comment>
<dbReference type="InterPro" id="IPR003439">
    <property type="entry name" value="ABC_transporter-like_ATP-bd"/>
</dbReference>
<evidence type="ECO:0000256" key="4">
    <source>
        <dbReference type="ARBA" id="ARBA00022840"/>
    </source>
</evidence>
<dbReference type="STRING" id="1431546.CAQU_10875"/>
<protein>
    <submittedName>
        <fullName evidence="6">ABC transporter ATP-binding protein</fullName>
    </submittedName>
</protein>
<evidence type="ECO:0000313" key="7">
    <source>
        <dbReference type="Proteomes" id="UP000185478"/>
    </source>
</evidence>
<gene>
    <name evidence="6" type="ORF">CAQU_10875</name>
</gene>
<name>A0A1L7CHY7_9CORY</name>
<dbReference type="PANTHER" id="PTHR42734">
    <property type="entry name" value="METAL TRANSPORT SYSTEM ATP-BINDING PROTEIN TM_0124-RELATED"/>
    <property type="match status" value="1"/>
</dbReference>
<dbReference type="InterPro" id="IPR027417">
    <property type="entry name" value="P-loop_NTPase"/>
</dbReference>
<dbReference type="GO" id="GO:0005524">
    <property type="term" value="F:ATP binding"/>
    <property type="evidence" value="ECO:0007669"/>
    <property type="project" value="UniProtKB-KW"/>
</dbReference>
<dbReference type="OrthoDB" id="3282096at2"/>
<feature type="domain" description="ABC transporter" evidence="5">
    <location>
        <begin position="3"/>
        <end position="221"/>
    </location>
</feature>
<reference evidence="6 7" key="1">
    <citation type="submission" date="2014-08" db="EMBL/GenBank/DDBJ databases">
        <title>Complete genome sequence of Corynebacterium aquilae S-613T(T) (=DSM 44791(T)), isolated from the choana of a healthy golden eagle.</title>
        <authorList>
            <person name="Ruckert C."/>
            <person name="Albersmeier A."/>
            <person name="Winkler A."/>
            <person name="Kalinowski J."/>
        </authorList>
    </citation>
    <scope>NUCLEOTIDE SEQUENCE [LARGE SCALE GENOMIC DNA]</scope>
    <source>
        <strain evidence="6 7">S-613</strain>
    </source>
</reference>
<dbReference type="SMART" id="SM00382">
    <property type="entry name" value="AAA"/>
    <property type="match status" value="1"/>
</dbReference>
<dbReference type="InterPro" id="IPR003593">
    <property type="entry name" value="AAA+_ATPase"/>
</dbReference>
<dbReference type="SUPFAM" id="SSF52540">
    <property type="entry name" value="P-loop containing nucleoside triphosphate hydrolases"/>
    <property type="match status" value="1"/>
</dbReference>
<evidence type="ECO:0000256" key="1">
    <source>
        <dbReference type="ARBA" id="ARBA00005417"/>
    </source>
</evidence>